<dbReference type="AlphaFoldDB" id="A0A4P8EHQ2"/>
<reference evidence="2 3" key="1">
    <citation type="submission" date="2019-05" db="EMBL/GenBank/DDBJ databases">
        <title>Pseudorhodobacter turbinis sp. nov., isolated from the gut of the Korean turban shell.</title>
        <authorList>
            <person name="Jeong Y.-S."/>
            <person name="Kang W.-R."/>
            <person name="Bae J.-W."/>
        </authorList>
    </citation>
    <scope>NUCLEOTIDE SEQUENCE [LARGE SCALE GENOMIC DNA]</scope>
    <source>
        <strain evidence="2 3">S12M18</strain>
    </source>
</reference>
<accession>A0A4P8EHQ2</accession>
<dbReference type="PROSITE" id="PS00383">
    <property type="entry name" value="TYR_PHOSPHATASE_1"/>
    <property type="match status" value="1"/>
</dbReference>
<dbReference type="KEGG" id="pseb:EOK75_11400"/>
<evidence type="ECO:0000313" key="2">
    <source>
        <dbReference type="EMBL" id="QCO56283.1"/>
    </source>
</evidence>
<protein>
    <submittedName>
        <fullName evidence="2">Protein phosphatase</fullName>
    </submittedName>
</protein>
<keyword evidence="3" id="KW-1185">Reference proteome</keyword>
<dbReference type="PROSITE" id="PS50056">
    <property type="entry name" value="TYR_PHOSPHATASE_2"/>
    <property type="match status" value="1"/>
</dbReference>
<dbReference type="RefSeq" id="WP_137194066.1">
    <property type="nucleotide sequence ID" value="NZ_CP039964.1"/>
</dbReference>
<dbReference type="Gene3D" id="3.90.190.10">
    <property type="entry name" value="Protein tyrosine phosphatase superfamily"/>
    <property type="match status" value="1"/>
</dbReference>
<gene>
    <name evidence="2" type="ORF">EOK75_11400</name>
</gene>
<dbReference type="InterPro" id="IPR029021">
    <property type="entry name" value="Prot-tyrosine_phosphatase-like"/>
</dbReference>
<dbReference type="SUPFAM" id="SSF52799">
    <property type="entry name" value="(Phosphotyrosine protein) phosphatases II"/>
    <property type="match status" value="1"/>
</dbReference>
<organism evidence="2 3">
    <name type="scientific">Pseudorhodobacter turbinis</name>
    <dbReference type="NCBI Taxonomy" id="2500533"/>
    <lineage>
        <taxon>Bacteria</taxon>
        <taxon>Pseudomonadati</taxon>
        <taxon>Pseudomonadota</taxon>
        <taxon>Alphaproteobacteria</taxon>
        <taxon>Rhodobacterales</taxon>
        <taxon>Paracoccaceae</taxon>
        <taxon>Pseudorhodobacter</taxon>
    </lineage>
</organism>
<feature type="domain" description="Tyrosine specific protein phosphatases" evidence="1">
    <location>
        <begin position="73"/>
        <end position="138"/>
    </location>
</feature>
<name>A0A4P8EHQ2_9RHOB</name>
<dbReference type="EMBL" id="CP039964">
    <property type="protein sequence ID" value="QCO56283.1"/>
    <property type="molecule type" value="Genomic_DNA"/>
</dbReference>
<dbReference type="OrthoDB" id="9806482at2"/>
<evidence type="ECO:0000259" key="1">
    <source>
        <dbReference type="PROSITE" id="PS50056"/>
    </source>
</evidence>
<proteinExistence type="predicted"/>
<sequence>MAFELAEIAVGGGVLGLCACPQAADVPALRADLVLTLLEEMPAGLAAALAGAAIAQRHFPIADFCVPPQDSMGEWAALSHDLHGVLAQGGRVIIHCRAGCGRTGMIALRLMEEAREPDALARLRAVRPCAVETEAQMAWALA</sequence>
<dbReference type="InterPro" id="IPR000387">
    <property type="entry name" value="Tyr_Pase_dom"/>
</dbReference>
<dbReference type="Proteomes" id="UP000298631">
    <property type="component" value="Chromosome"/>
</dbReference>
<evidence type="ECO:0000313" key="3">
    <source>
        <dbReference type="Proteomes" id="UP000298631"/>
    </source>
</evidence>
<dbReference type="Pfam" id="PF22785">
    <property type="entry name" value="Tc-R-P"/>
    <property type="match status" value="1"/>
</dbReference>
<dbReference type="InterPro" id="IPR016130">
    <property type="entry name" value="Tyr_Pase_AS"/>
</dbReference>